<accession>A0ABS1BGL7</accession>
<dbReference type="EMBL" id="JAEHFY010000004">
    <property type="protein sequence ID" value="MBK0382009.1"/>
    <property type="molecule type" value="Genomic_DNA"/>
</dbReference>
<keyword evidence="2" id="KW-1185">Reference proteome</keyword>
<reference evidence="1 2" key="1">
    <citation type="submission" date="2020-12" db="EMBL/GenBank/DDBJ databases">
        <title>Bacterial novel species Pedobacter sp. SD-b isolated from soil.</title>
        <authorList>
            <person name="Jung H.-Y."/>
        </authorList>
    </citation>
    <scope>NUCLEOTIDE SEQUENCE [LARGE SCALE GENOMIC DNA]</scope>
    <source>
        <strain evidence="1 2">SD-b</strain>
    </source>
</reference>
<name>A0ABS1BGL7_9SPHI</name>
<organism evidence="1 2">
    <name type="scientific">Pedobacter segetis</name>
    <dbReference type="NCBI Taxonomy" id="2793069"/>
    <lineage>
        <taxon>Bacteria</taxon>
        <taxon>Pseudomonadati</taxon>
        <taxon>Bacteroidota</taxon>
        <taxon>Sphingobacteriia</taxon>
        <taxon>Sphingobacteriales</taxon>
        <taxon>Sphingobacteriaceae</taxon>
        <taxon>Pedobacter</taxon>
    </lineage>
</organism>
<protein>
    <recommendedName>
        <fullName evidence="3">DKNYY family protein</fullName>
    </recommendedName>
</protein>
<gene>
    <name evidence="1" type="ORF">I5M32_03475</name>
</gene>
<proteinExistence type="predicted"/>
<dbReference type="Proteomes" id="UP000660024">
    <property type="component" value="Unassembled WGS sequence"/>
</dbReference>
<evidence type="ECO:0000313" key="2">
    <source>
        <dbReference type="Proteomes" id="UP000660024"/>
    </source>
</evidence>
<sequence>MKSFNITILFFFIISLNTKAQYLQDISGKPLSFKAYTDVIGNPYLYDYWSDGSVVTKGGVTHDKLALKYDIVKDEIYFMADKNIPMAFVDSIKTFVLDKVTGKEIFTNGFPEVDNFDNKSFYQVLFKGSDVLLLFKASKYITETKAYGSATTEKKFNENNSYYLYKDGKMEKFKPSKKEFLQIFKDQGAQVETFLKKENIDFKNNLDLVKVFDFYYALK</sequence>
<dbReference type="RefSeq" id="WP_200584789.1">
    <property type="nucleotide sequence ID" value="NZ_JAEHFY010000004.1"/>
</dbReference>
<evidence type="ECO:0000313" key="1">
    <source>
        <dbReference type="EMBL" id="MBK0382009.1"/>
    </source>
</evidence>
<evidence type="ECO:0008006" key="3">
    <source>
        <dbReference type="Google" id="ProtNLM"/>
    </source>
</evidence>
<comment type="caution">
    <text evidence="1">The sequence shown here is derived from an EMBL/GenBank/DDBJ whole genome shotgun (WGS) entry which is preliminary data.</text>
</comment>